<dbReference type="SUPFAM" id="SSF47598">
    <property type="entry name" value="Ribbon-helix-helix"/>
    <property type="match status" value="1"/>
</dbReference>
<reference evidence="2" key="1">
    <citation type="journal article" date="2019" name="Int. J. Syst. Evol. Microbiol.">
        <title>The Global Catalogue of Microorganisms (GCM) 10K type strain sequencing project: providing services to taxonomists for standard genome sequencing and annotation.</title>
        <authorList>
            <consortium name="The Broad Institute Genomics Platform"/>
            <consortium name="The Broad Institute Genome Sequencing Center for Infectious Disease"/>
            <person name="Wu L."/>
            <person name="Ma J."/>
        </authorList>
    </citation>
    <scope>NUCLEOTIDE SEQUENCE [LARGE SCALE GENOMIC DNA]</scope>
    <source>
        <strain evidence="2">KCTC 52607</strain>
    </source>
</reference>
<evidence type="ECO:0000313" key="1">
    <source>
        <dbReference type="EMBL" id="MFC3097923.1"/>
    </source>
</evidence>
<evidence type="ECO:0000313" key="2">
    <source>
        <dbReference type="Proteomes" id="UP001595456"/>
    </source>
</evidence>
<keyword evidence="2" id="KW-1185">Reference proteome</keyword>
<gene>
    <name evidence="1" type="ORF">ACFODU_08945</name>
</gene>
<name>A0ABV7E5V6_9SPHN</name>
<sequence length="110" mass="12399">MTRPKSLQVHVSFELAERVRSAAERRDISVSEWIRSLLQQACDEDDLKVGLSAWMQRMHRQALFTVVGIDALLSGHSDPDLRDRARGAYARRCAEFGLVQTPIEGGFDEA</sequence>
<dbReference type="EMBL" id="JBHRST010000010">
    <property type="protein sequence ID" value="MFC3097923.1"/>
    <property type="molecule type" value="Genomic_DNA"/>
</dbReference>
<comment type="caution">
    <text evidence="1">The sequence shown here is derived from an EMBL/GenBank/DDBJ whole genome shotgun (WGS) entry which is preliminary data.</text>
</comment>
<dbReference type="Proteomes" id="UP001595456">
    <property type="component" value="Unassembled WGS sequence"/>
</dbReference>
<organism evidence="1 2">
    <name type="scientific">Alteraurantiacibacter palmitatis</name>
    <dbReference type="NCBI Taxonomy" id="2054628"/>
    <lineage>
        <taxon>Bacteria</taxon>
        <taxon>Pseudomonadati</taxon>
        <taxon>Pseudomonadota</taxon>
        <taxon>Alphaproteobacteria</taxon>
        <taxon>Sphingomonadales</taxon>
        <taxon>Erythrobacteraceae</taxon>
        <taxon>Alteraurantiacibacter</taxon>
    </lineage>
</organism>
<accession>A0ABV7E5V6</accession>
<dbReference type="RefSeq" id="WP_336926727.1">
    <property type="nucleotide sequence ID" value="NZ_JBANRO010000009.1"/>
</dbReference>
<protein>
    <recommendedName>
        <fullName evidence="3">Ribbon-helix-helix protein, CopG family</fullName>
    </recommendedName>
</protein>
<dbReference type="InterPro" id="IPR010985">
    <property type="entry name" value="Ribbon_hlx_hlx"/>
</dbReference>
<evidence type="ECO:0008006" key="3">
    <source>
        <dbReference type="Google" id="ProtNLM"/>
    </source>
</evidence>
<proteinExistence type="predicted"/>